<dbReference type="Gene3D" id="1.10.287.70">
    <property type="match status" value="1"/>
</dbReference>
<dbReference type="SUPFAM" id="SSF81324">
    <property type="entry name" value="Voltage-gated potassium channels"/>
    <property type="match status" value="1"/>
</dbReference>
<feature type="region of interest" description="Disordered" evidence="5">
    <location>
        <begin position="639"/>
        <end position="812"/>
    </location>
</feature>
<feature type="compositionally biased region" description="Basic and acidic residues" evidence="5">
    <location>
        <begin position="108"/>
        <end position="122"/>
    </location>
</feature>
<evidence type="ECO:0000256" key="3">
    <source>
        <dbReference type="ARBA" id="ARBA00022989"/>
    </source>
</evidence>
<proteinExistence type="predicted"/>
<evidence type="ECO:0000256" key="4">
    <source>
        <dbReference type="ARBA" id="ARBA00023136"/>
    </source>
</evidence>
<feature type="compositionally biased region" description="Basic residues" evidence="5">
    <location>
        <begin position="77"/>
        <end position="88"/>
    </location>
</feature>
<feature type="compositionally biased region" description="Basic and acidic residues" evidence="5">
    <location>
        <begin position="889"/>
        <end position="908"/>
    </location>
</feature>
<dbReference type="CTD" id="20238014"/>
<dbReference type="GeneID" id="20238014"/>
<dbReference type="GO" id="GO:0022841">
    <property type="term" value="F:potassium ion leak channel activity"/>
    <property type="evidence" value="ECO:0007669"/>
    <property type="project" value="TreeGrafter"/>
</dbReference>
<dbReference type="PANTHER" id="PTHR11003">
    <property type="entry name" value="POTASSIUM CHANNEL, SUBFAMILY K"/>
    <property type="match status" value="1"/>
</dbReference>
<evidence type="ECO:0000256" key="2">
    <source>
        <dbReference type="ARBA" id="ARBA00022692"/>
    </source>
</evidence>
<feature type="compositionally biased region" description="Basic residues" evidence="5">
    <location>
        <begin position="748"/>
        <end position="765"/>
    </location>
</feature>
<feature type="compositionally biased region" description="Basic and acidic residues" evidence="5">
    <location>
        <begin position="574"/>
        <end position="625"/>
    </location>
</feature>
<feature type="compositionally biased region" description="Basic and acidic residues" evidence="5">
    <location>
        <begin position="1094"/>
        <end position="1104"/>
    </location>
</feature>
<feature type="compositionally biased region" description="Basic and acidic residues" evidence="5">
    <location>
        <begin position="639"/>
        <end position="747"/>
    </location>
</feature>
<dbReference type="OrthoDB" id="297496at2759"/>
<comment type="subcellular location">
    <subcellularLocation>
        <location evidence="1">Membrane</location>
        <topology evidence="1">Multi-pass membrane protein</topology>
    </subcellularLocation>
</comment>
<evidence type="ECO:0000256" key="1">
    <source>
        <dbReference type="ARBA" id="ARBA00004141"/>
    </source>
</evidence>
<dbReference type="OMA" id="MNMSQPF"/>
<feature type="region of interest" description="Disordered" evidence="5">
    <location>
        <begin position="327"/>
        <end position="373"/>
    </location>
</feature>
<feature type="transmembrane region" description="Helical" evidence="6">
    <location>
        <begin position="1323"/>
        <end position="1348"/>
    </location>
</feature>
<feature type="compositionally biased region" description="Low complexity" evidence="5">
    <location>
        <begin position="969"/>
        <end position="982"/>
    </location>
</feature>
<feature type="compositionally biased region" description="Acidic residues" evidence="5">
    <location>
        <begin position="1149"/>
        <end position="1171"/>
    </location>
</feature>
<feature type="region of interest" description="Disordered" evidence="5">
    <location>
        <begin position="862"/>
        <end position="1058"/>
    </location>
</feature>
<feature type="compositionally biased region" description="Basic residues" evidence="5">
    <location>
        <begin position="1025"/>
        <end position="1034"/>
    </location>
</feature>
<dbReference type="PANTHER" id="PTHR11003:SF334">
    <property type="entry name" value="FI03418P"/>
    <property type="match status" value="1"/>
</dbReference>
<feature type="compositionally biased region" description="Basic and acidic residues" evidence="5">
    <location>
        <begin position="361"/>
        <end position="373"/>
    </location>
</feature>
<keyword evidence="3 6" id="KW-1133">Transmembrane helix</keyword>
<dbReference type="InterPro" id="IPR003280">
    <property type="entry name" value="2pore_dom_K_chnl"/>
</dbReference>
<gene>
    <name evidence="7" type="ORF">LOTGIDRAFT_159275</name>
</gene>
<protein>
    <recommendedName>
        <fullName evidence="9">Potassium channel domain-containing protein</fullName>
    </recommendedName>
</protein>
<reference evidence="7 8" key="1">
    <citation type="journal article" date="2013" name="Nature">
        <title>Insights into bilaterian evolution from three spiralian genomes.</title>
        <authorList>
            <person name="Simakov O."/>
            <person name="Marletaz F."/>
            <person name="Cho S.J."/>
            <person name="Edsinger-Gonzales E."/>
            <person name="Havlak P."/>
            <person name="Hellsten U."/>
            <person name="Kuo D.H."/>
            <person name="Larsson T."/>
            <person name="Lv J."/>
            <person name="Arendt D."/>
            <person name="Savage R."/>
            <person name="Osoegawa K."/>
            <person name="de Jong P."/>
            <person name="Grimwood J."/>
            <person name="Chapman J.A."/>
            <person name="Shapiro H."/>
            <person name="Aerts A."/>
            <person name="Otillar R.P."/>
            <person name="Terry A.Y."/>
            <person name="Boore J.L."/>
            <person name="Grigoriev I.V."/>
            <person name="Lindberg D.R."/>
            <person name="Seaver E.C."/>
            <person name="Weisblat D.A."/>
            <person name="Putnam N.H."/>
            <person name="Rokhsar D.S."/>
        </authorList>
    </citation>
    <scope>NUCLEOTIDE SEQUENCE [LARGE SCALE GENOMIC DNA]</scope>
</reference>
<feature type="region of interest" description="Disordered" evidence="5">
    <location>
        <begin position="300"/>
        <end position="319"/>
    </location>
</feature>
<dbReference type="GO" id="GO:0015271">
    <property type="term" value="F:outward rectifier potassium channel activity"/>
    <property type="evidence" value="ECO:0007669"/>
    <property type="project" value="TreeGrafter"/>
</dbReference>
<evidence type="ECO:0000256" key="6">
    <source>
        <dbReference type="SAM" id="Phobius"/>
    </source>
</evidence>
<dbReference type="EMBL" id="KB201305">
    <property type="protein sequence ID" value="ESO97252.1"/>
    <property type="molecule type" value="Genomic_DNA"/>
</dbReference>
<feature type="region of interest" description="Disordered" evidence="5">
    <location>
        <begin position="232"/>
        <end position="253"/>
    </location>
</feature>
<feature type="compositionally biased region" description="Polar residues" evidence="5">
    <location>
        <begin position="238"/>
        <end position="247"/>
    </location>
</feature>
<dbReference type="Proteomes" id="UP000030746">
    <property type="component" value="Unassembled WGS sequence"/>
</dbReference>
<dbReference type="GO" id="GO:0005886">
    <property type="term" value="C:plasma membrane"/>
    <property type="evidence" value="ECO:0007669"/>
    <property type="project" value="TreeGrafter"/>
</dbReference>
<feature type="compositionally biased region" description="Basic residues" evidence="5">
    <location>
        <begin position="559"/>
        <end position="573"/>
    </location>
</feature>
<evidence type="ECO:0000313" key="7">
    <source>
        <dbReference type="EMBL" id="ESO97252.1"/>
    </source>
</evidence>
<organism evidence="7 8">
    <name type="scientific">Lottia gigantea</name>
    <name type="common">Giant owl limpet</name>
    <dbReference type="NCBI Taxonomy" id="225164"/>
    <lineage>
        <taxon>Eukaryota</taxon>
        <taxon>Metazoa</taxon>
        <taxon>Spiralia</taxon>
        <taxon>Lophotrochozoa</taxon>
        <taxon>Mollusca</taxon>
        <taxon>Gastropoda</taxon>
        <taxon>Patellogastropoda</taxon>
        <taxon>Lottioidea</taxon>
        <taxon>Lottiidae</taxon>
        <taxon>Lottia</taxon>
    </lineage>
</organism>
<evidence type="ECO:0000313" key="8">
    <source>
        <dbReference type="Proteomes" id="UP000030746"/>
    </source>
</evidence>
<evidence type="ECO:0000256" key="5">
    <source>
        <dbReference type="SAM" id="MobiDB-lite"/>
    </source>
</evidence>
<name>V4AJG4_LOTGI</name>
<feature type="region of interest" description="Disordered" evidence="5">
    <location>
        <begin position="537"/>
        <end position="625"/>
    </location>
</feature>
<feature type="region of interest" description="Disordered" evidence="5">
    <location>
        <begin position="1094"/>
        <end position="1196"/>
    </location>
</feature>
<feature type="compositionally biased region" description="Basic residues" evidence="5">
    <location>
        <begin position="1177"/>
        <end position="1196"/>
    </location>
</feature>
<dbReference type="GO" id="GO:0030322">
    <property type="term" value="P:stabilization of membrane potential"/>
    <property type="evidence" value="ECO:0007669"/>
    <property type="project" value="TreeGrafter"/>
</dbReference>
<accession>V4AJG4</accession>
<feature type="compositionally biased region" description="Basic residues" evidence="5">
    <location>
        <begin position="27"/>
        <end position="44"/>
    </location>
</feature>
<feature type="compositionally biased region" description="Basic and acidic residues" evidence="5">
    <location>
        <begin position="1035"/>
        <end position="1044"/>
    </location>
</feature>
<feature type="region of interest" description="Disordered" evidence="5">
    <location>
        <begin position="1"/>
        <end position="150"/>
    </location>
</feature>
<evidence type="ECO:0008006" key="9">
    <source>
        <dbReference type="Google" id="ProtNLM"/>
    </source>
</evidence>
<keyword evidence="8" id="KW-1185">Reference proteome</keyword>
<dbReference type="RefSeq" id="XP_009051860.1">
    <property type="nucleotide sequence ID" value="XM_009053612.1"/>
</dbReference>
<keyword evidence="2 6" id="KW-0812">Transmembrane</keyword>
<keyword evidence="4 6" id="KW-0472">Membrane</keyword>
<sequence>MENPRSTEGGRAPVAAETSVPNDSKVVKRRERSRGRFRRKRHSKTQSVPDLDSKLNQEGTDPFLDSKLAGNDDKYHSMPRKSRSRSGSKSRFSGLFKRKSRSTSGVRSRSETDVRNDERKSASDLPTEVPKLQGIMKNKNDNSSRSAGDINKVTAYSDDFVSYVRYSPTKQPRSRLKRMTVKDAIEERRSMFSTIASIKQQVDQNNTLSSSLPDVSNIDSIDDNAIIQPVGDDVDSAPVSNQKSFTLPRSKKQKIHKSLNIPENQFEDRTLLIHCDINGNGGYSPSDGPSTPSRVEIISNVDSQDPKKDNNGESDDNSEIFFECTDTLTENKPGKSKPEPTIVPEHSDQTAKDPSSAYKSPDGKIQKHRDESRSRFLELSRKMSVVPTTNNTHIDNVIANTYLGRKESIANSRDISPMARSSERFRSNLAINQVKRDISDSKDSINTLSNKPSSRASTLPRMQVEPLEVIMGKASKQSSKEELQPLNLQDLISSAQSLNFSLIYQPMLNYNNPKGNLEGMPLEEREEIHPAEVLQEAQIPKLAKEEDPLSDTETDQPFKSKKQKSKKGIFFKRKNNDKILKAEKKKDKESKKITEEAKLAEKEAKKAEKAAKQAEKEAKLAEKEVAKAKAEANLALKDAKEADKEAKQAEEEATHAKLEAYEADYEAKLNEKETKKAKQSRQAEKEAKKAEKGAKKAAKEAKQAAKESQKATKEAKQAEKDAKEAKKEAKLAEKEARKAAKEAERKEKNKLKREKSSKTKKNKAKSRQEDPVVEKTPEKVENEPDLPKDDSKALKGEQMDTQNNCSAPKTIPQDLEPFVKIEQDLLPDATGQIEEDAPTLIPIDPKDIISTTEDLNAAVTLKPPGVSILKVPDTNPDSKENDPYLQIPKRTERSLSDGEVKRQRESPRLFKRSSSANSGLPPPVAESKIEYKNVPQMGTSVQQRYRRTFSSKSNERLKLPEGVALLDPNSSSIESSSSIENNMTKSSSPDEGIDMKTHDDEDISMDSGVLSRETSKKTKNNLNRPRIHSQRSFRSKKEKEREGSSEPVSRLAEISTQTSEEDLKLAYKLYIKARKRQKKERELAKRRESFAVAVEKQKEEERLQRQAAEVPETLEVKTSLPLPEIRVADEEDANEPGVAVQDTTLLSDVPEEAPDPDDQPGAEEPMEDEPTETTGKEKRKKKKKEKKRDKKKEKKKWSIFSRGFSKKEVKTEDSEPELDDLDKSIDPSIPLIDDETFIFIENEINLSKLAEIKETDILDDDIVEPDEKIDLPKKHLRFDTINLQPIQGEEPLPPISKFGRLSRRRDSTIREKRKKCLNAFKKFVAFLFSHIGLCSLVVAYTIMGGFVFKAIEGPYESSVKSGIREERSKLVGKLMQHAFELTMSKMGRMNFTNAVDVELQKFQIKIHTETKDNGWDGNDDRDTPDAQWSFASALLYAITVMTTIGKY</sequence>
<dbReference type="HOGENOM" id="CLU_251539_0_0_1"/>
<dbReference type="KEGG" id="lgi:LOTGIDRAFT_159275"/>
<feature type="compositionally biased region" description="Basic and acidic residues" evidence="5">
    <location>
        <begin position="766"/>
        <end position="798"/>
    </location>
</feature>